<dbReference type="Proteomes" id="UP001177003">
    <property type="component" value="Chromosome 8"/>
</dbReference>
<feature type="compositionally biased region" description="Basic and acidic residues" evidence="1">
    <location>
        <begin position="114"/>
        <end position="127"/>
    </location>
</feature>
<evidence type="ECO:0000313" key="3">
    <source>
        <dbReference type="Proteomes" id="UP001177003"/>
    </source>
</evidence>
<reference evidence="2" key="1">
    <citation type="submission" date="2023-04" db="EMBL/GenBank/DDBJ databases">
        <authorList>
            <person name="Vijverberg K."/>
            <person name="Xiong W."/>
            <person name="Schranz E."/>
        </authorList>
    </citation>
    <scope>NUCLEOTIDE SEQUENCE</scope>
</reference>
<sequence length="200" mass="22491">MVPFSIQTKKVKVLIVKLEHVGKQIQDLITEMAIMKSCISNVNGLLSDIIKTRYPLITITLRKHLVENLIPVFTVVHLLEGFPDPSVISKQGGDQPKKPSTTLAKPTTSVKPSIKSDSEPNDKDKIFSAEPIVDNSDEEELDEEELKRRKAREAELDDNQLIVREDEAMEKAEKEARSALESRKILFPILDVKKDSESSC</sequence>
<name>A0AA36EM22_LACSI</name>
<gene>
    <name evidence="2" type="ORF">LSALG_LOCUS37102</name>
</gene>
<keyword evidence="3" id="KW-1185">Reference proteome</keyword>
<protein>
    <submittedName>
        <fullName evidence="2">Uncharacterized protein</fullName>
    </submittedName>
</protein>
<proteinExistence type="predicted"/>
<feature type="region of interest" description="Disordered" evidence="1">
    <location>
        <begin position="87"/>
        <end position="154"/>
    </location>
</feature>
<organism evidence="2 3">
    <name type="scientific">Lactuca saligna</name>
    <name type="common">Willowleaf lettuce</name>
    <dbReference type="NCBI Taxonomy" id="75948"/>
    <lineage>
        <taxon>Eukaryota</taxon>
        <taxon>Viridiplantae</taxon>
        <taxon>Streptophyta</taxon>
        <taxon>Embryophyta</taxon>
        <taxon>Tracheophyta</taxon>
        <taxon>Spermatophyta</taxon>
        <taxon>Magnoliopsida</taxon>
        <taxon>eudicotyledons</taxon>
        <taxon>Gunneridae</taxon>
        <taxon>Pentapetalae</taxon>
        <taxon>asterids</taxon>
        <taxon>campanulids</taxon>
        <taxon>Asterales</taxon>
        <taxon>Asteraceae</taxon>
        <taxon>Cichorioideae</taxon>
        <taxon>Cichorieae</taxon>
        <taxon>Lactucinae</taxon>
        <taxon>Lactuca</taxon>
    </lineage>
</organism>
<dbReference type="EMBL" id="OX465084">
    <property type="protein sequence ID" value="CAI9298330.1"/>
    <property type="molecule type" value="Genomic_DNA"/>
</dbReference>
<evidence type="ECO:0000313" key="2">
    <source>
        <dbReference type="EMBL" id="CAI9298330.1"/>
    </source>
</evidence>
<dbReference type="AlphaFoldDB" id="A0AA36EM22"/>
<feature type="compositionally biased region" description="Acidic residues" evidence="1">
    <location>
        <begin position="135"/>
        <end position="144"/>
    </location>
</feature>
<feature type="compositionally biased region" description="Polar residues" evidence="1">
    <location>
        <begin position="98"/>
        <end position="111"/>
    </location>
</feature>
<evidence type="ECO:0000256" key="1">
    <source>
        <dbReference type="SAM" id="MobiDB-lite"/>
    </source>
</evidence>
<accession>A0AA36EM22</accession>